<dbReference type="InterPro" id="IPR007313">
    <property type="entry name" value="FxsA"/>
</dbReference>
<feature type="compositionally biased region" description="Basic and acidic residues" evidence="1">
    <location>
        <begin position="166"/>
        <end position="182"/>
    </location>
</feature>
<dbReference type="RefSeq" id="WP_132707735.1">
    <property type="nucleotide sequence ID" value="NZ_JACIGF010000003.1"/>
</dbReference>
<dbReference type="Pfam" id="PF04186">
    <property type="entry name" value="FxsA"/>
    <property type="match status" value="1"/>
</dbReference>
<sequence length="182" mass="19350">MRTSVGLVLILLLVGLPLAELYAFGLAGQAIGLGWTVLLTIATAVIGVSIVRLQGRDLVLRIRAAADRGEPLIGDVLEGLLLALSGVCLFLPGLLTDAVGFVLLIPGLRRLLIAWGVGSMVNAMIVRTETGAGPDPRGHDPRFHDPRFHGRPHGHGSDDIIDLEPDAVRYGDDDSGRNGDRR</sequence>
<accession>A0A4R2PKR1</accession>
<feature type="compositionally biased region" description="Basic and acidic residues" evidence="1">
    <location>
        <begin position="136"/>
        <end position="148"/>
    </location>
</feature>
<comment type="caution">
    <text evidence="3">The sequence shown here is derived from an EMBL/GenBank/DDBJ whole genome shotgun (WGS) entry which is preliminary data.</text>
</comment>
<keyword evidence="2" id="KW-0812">Transmembrane</keyword>
<name>A0A4R2PKR1_RHOSA</name>
<dbReference type="FunCoup" id="A0A4R2PKR1">
    <property type="interactions" value="86"/>
</dbReference>
<keyword evidence="2" id="KW-0472">Membrane</keyword>
<dbReference type="NCBIfam" id="NF008528">
    <property type="entry name" value="PRK11463.1-2"/>
    <property type="match status" value="1"/>
</dbReference>
<dbReference type="GO" id="GO:0016020">
    <property type="term" value="C:membrane"/>
    <property type="evidence" value="ECO:0007669"/>
    <property type="project" value="InterPro"/>
</dbReference>
<keyword evidence="2" id="KW-1133">Transmembrane helix</keyword>
<dbReference type="PANTHER" id="PTHR35335">
    <property type="entry name" value="UPF0716 PROTEIN FXSA"/>
    <property type="match status" value="1"/>
</dbReference>
<feature type="region of interest" description="Disordered" evidence="1">
    <location>
        <begin position="131"/>
        <end position="182"/>
    </location>
</feature>
<feature type="transmembrane region" description="Helical" evidence="2">
    <location>
        <begin position="31"/>
        <end position="51"/>
    </location>
</feature>
<reference evidence="3 4" key="1">
    <citation type="submission" date="2019-03" db="EMBL/GenBank/DDBJ databases">
        <title>Genomic Encyclopedia of Type Strains, Phase IV (KMG-IV): sequencing the most valuable type-strain genomes for metagenomic binning, comparative biology and taxonomic classification.</title>
        <authorList>
            <person name="Goeker M."/>
        </authorList>
    </citation>
    <scope>NUCLEOTIDE SEQUENCE [LARGE SCALE GENOMIC DNA]</scope>
    <source>
        <strain evidence="3 4">DSM 2132</strain>
    </source>
</reference>
<evidence type="ECO:0000313" key="4">
    <source>
        <dbReference type="Proteomes" id="UP000295399"/>
    </source>
</evidence>
<proteinExistence type="predicted"/>
<evidence type="ECO:0000313" key="3">
    <source>
        <dbReference type="EMBL" id="TCP36169.1"/>
    </source>
</evidence>
<dbReference type="EMBL" id="SLXO01000003">
    <property type="protein sequence ID" value="TCP36169.1"/>
    <property type="molecule type" value="Genomic_DNA"/>
</dbReference>
<dbReference type="AlphaFoldDB" id="A0A4R2PKR1"/>
<dbReference type="InParanoid" id="A0A4R2PKR1"/>
<gene>
    <name evidence="3" type="ORF">EV659_10356</name>
</gene>
<evidence type="ECO:0000256" key="1">
    <source>
        <dbReference type="SAM" id="MobiDB-lite"/>
    </source>
</evidence>
<dbReference type="PANTHER" id="PTHR35335:SF1">
    <property type="entry name" value="UPF0716 PROTEIN FXSA"/>
    <property type="match status" value="1"/>
</dbReference>
<dbReference type="Proteomes" id="UP000295399">
    <property type="component" value="Unassembled WGS sequence"/>
</dbReference>
<protein>
    <submittedName>
        <fullName evidence="3">UPF0716 protein FxsA</fullName>
    </submittedName>
</protein>
<dbReference type="OrthoDB" id="9792788at2"/>
<organism evidence="3 4">
    <name type="scientific">Rhodothalassium salexigens DSM 2132</name>
    <dbReference type="NCBI Taxonomy" id="1188247"/>
    <lineage>
        <taxon>Bacteria</taxon>
        <taxon>Pseudomonadati</taxon>
        <taxon>Pseudomonadota</taxon>
        <taxon>Alphaproteobacteria</taxon>
        <taxon>Rhodothalassiales</taxon>
        <taxon>Rhodothalassiaceae</taxon>
        <taxon>Rhodothalassium</taxon>
    </lineage>
</organism>
<evidence type="ECO:0000256" key="2">
    <source>
        <dbReference type="SAM" id="Phobius"/>
    </source>
</evidence>
<keyword evidence="4" id="KW-1185">Reference proteome</keyword>
<feature type="transmembrane region" description="Helical" evidence="2">
    <location>
        <begin position="72"/>
        <end position="92"/>
    </location>
</feature>